<evidence type="ECO:0000256" key="1">
    <source>
        <dbReference type="SAM" id="MobiDB-lite"/>
    </source>
</evidence>
<feature type="region of interest" description="Disordered" evidence="1">
    <location>
        <begin position="83"/>
        <end position="115"/>
    </location>
</feature>
<dbReference type="KEGG" id="slx:SLAV_34910"/>
<name>A0A2K8PPR6_STRLA</name>
<dbReference type="EMBL" id="CP024985">
    <property type="protein sequence ID" value="ATZ28752.1"/>
    <property type="molecule type" value="Genomic_DNA"/>
</dbReference>
<evidence type="ECO:0000313" key="3">
    <source>
        <dbReference type="Proteomes" id="UP000231791"/>
    </source>
</evidence>
<dbReference type="AlphaFoldDB" id="A0A2K8PPR6"/>
<proteinExistence type="predicted"/>
<sequence length="115" mass="11118">MRVEVHIGRLVVEWAETGTGTGEVLAGRGEAFAAALREELAALCAAGGTAGAWIPREVRSLVVAPVPSGGAGGARDAGRAVARSVHAALAPGAPSDPGPATGGGGDLAGDGRGRS</sequence>
<reference evidence="2 3" key="1">
    <citation type="submission" date="2017-11" db="EMBL/GenBank/DDBJ databases">
        <title>Complete genome sequence of Streptomyces lavendulae subsp. lavendulae CCM 3239 (formerly 'Streptomyces aureofaciens CCM 3239'), the producer of the angucycline-type antibiotic auricin.</title>
        <authorList>
            <person name="Busche T."/>
            <person name="Novakova R."/>
            <person name="Al'Dilaimi A."/>
            <person name="Homerova D."/>
            <person name="Feckova L."/>
            <person name="Rezuchova B."/>
            <person name="Mingyar E."/>
            <person name="Csolleiova D."/>
            <person name="Bekeova C."/>
            <person name="Winkler A."/>
            <person name="Sevcikova B."/>
            <person name="Kalinowski J."/>
            <person name="Kormanec J."/>
            <person name="Ruckert C."/>
        </authorList>
    </citation>
    <scope>NUCLEOTIDE SEQUENCE [LARGE SCALE GENOMIC DNA]</scope>
    <source>
        <strain evidence="2 3">CCM 3239</strain>
    </source>
</reference>
<dbReference type="GeneID" id="49389142"/>
<dbReference type="RefSeq" id="WP_158740666.1">
    <property type="nucleotide sequence ID" value="NZ_CP024985.1"/>
</dbReference>
<keyword evidence="3" id="KW-1185">Reference proteome</keyword>
<protein>
    <submittedName>
        <fullName evidence="2">Uncharacterized protein</fullName>
    </submittedName>
</protein>
<dbReference type="Proteomes" id="UP000231791">
    <property type="component" value="Chromosome"/>
</dbReference>
<accession>A0A2K8PPR6</accession>
<organism evidence="2 3">
    <name type="scientific">Streptomyces lavendulae subsp. lavendulae</name>
    <dbReference type="NCBI Taxonomy" id="58340"/>
    <lineage>
        <taxon>Bacteria</taxon>
        <taxon>Bacillati</taxon>
        <taxon>Actinomycetota</taxon>
        <taxon>Actinomycetes</taxon>
        <taxon>Kitasatosporales</taxon>
        <taxon>Streptomycetaceae</taxon>
        <taxon>Streptomyces</taxon>
    </lineage>
</organism>
<feature type="compositionally biased region" description="Low complexity" evidence="1">
    <location>
        <begin position="83"/>
        <end position="99"/>
    </location>
</feature>
<evidence type="ECO:0000313" key="2">
    <source>
        <dbReference type="EMBL" id="ATZ28752.1"/>
    </source>
</evidence>
<gene>
    <name evidence="2" type="ORF">SLAV_34910</name>
</gene>